<protein>
    <recommendedName>
        <fullName evidence="6">RNA polymerase sigma factor</fullName>
    </recommendedName>
</protein>
<dbReference type="InterPro" id="IPR000838">
    <property type="entry name" value="RNA_pol_sigma70_ECF_CS"/>
</dbReference>
<dbReference type="RefSeq" id="WP_162336295.1">
    <property type="nucleotide sequence ID" value="NZ_JBHSRQ010000004.1"/>
</dbReference>
<comment type="similarity">
    <text evidence="1 6">Belongs to the sigma-70 factor family. ECF subfamily.</text>
</comment>
<dbReference type="InterPro" id="IPR013249">
    <property type="entry name" value="RNA_pol_sigma70_r4_t2"/>
</dbReference>
<evidence type="ECO:0000256" key="2">
    <source>
        <dbReference type="ARBA" id="ARBA00023015"/>
    </source>
</evidence>
<keyword evidence="7" id="KW-1133">Transmembrane helix</keyword>
<dbReference type="PROSITE" id="PS01063">
    <property type="entry name" value="SIGMA70_ECF"/>
    <property type="match status" value="1"/>
</dbReference>
<keyword evidence="7" id="KW-0472">Membrane</keyword>
<dbReference type="InterPro" id="IPR013324">
    <property type="entry name" value="RNA_pol_sigma_r3/r4-like"/>
</dbReference>
<evidence type="ECO:0000256" key="7">
    <source>
        <dbReference type="SAM" id="Phobius"/>
    </source>
</evidence>
<evidence type="ECO:0000256" key="1">
    <source>
        <dbReference type="ARBA" id="ARBA00010641"/>
    </source>
</evidence>
<dbReference type="Pfam" id="PF08281">
    <property type="entry name" value="Sigma70_r4_2"/>
    <property type="match status" value="1"/>
</dbReference>
<feature type="transmembrane region" description="Helical" evidence="7">
    <location>
        <begin position="191"/>
        <end position="213"/>
    </location>
</feature>
<proteinExistence type="inferred from homology"/>
<evidence type="ECO:0000313" key="11">
    <source>
        <dbReference type="Proteomes" id="UP000781710"/>
    </source>
</evidence>
<evidence type="ECO:0000313" key="10">
    <source>
        <dbReference type="EMBL" id="KAF1726946.1"/>
    </source>
</evidence>
<feature type="domain" description="RNA polymerase sigma factor 70 region 4 type 2" evidence="9">
    <location>
        <begin position="129"/>
        <end position="178"/>
    </location>
</feature>
<evidence type="ECO:0000259" key="8">
    <source>
        <dbReference type="Pfam" id="PF04542"/>
    </source>
</evidence>
<dbReference type="InterPro" id="IPR014284">
    <property type="entry name" value="RNA_pol_sigma-70_dom"/>
</dbReference>
<comment type="caution">
    <text evidence="10">The sequence shown here is derived from an EMBL/GenBank/DDBJ whole genome shotgun (WGS) entry which is preliminary data.</text>
</comment>
<dbReference type="CDD" id="cd06171">
    <property type="entry name" value="Sigma70_r4"/>
    <property type="match status" value="1"/>
</dbReference>
<feature type="domain" description="RNA polymerase sigma-70 region 2" evidence="8">
    <location>
        <begin position="31"/>
        <end position="96"/>
    </location>
</feature>
<keyword evidence="5 6" id="KW-0804">Transcription</keyword>
<dbReference type="Proteomes" id="UP000781710">
    <property type="component" value="Unassembled WGS sequence"/>
</dbReference>
<dbReference type="SUPFAM" id="SSF88946">
    <property type="entry name" value="Sigma2 domain of RNA polymerase sigma factors"/>
    <property type="match status" value="1"/>
</dbReference>
<evidence type="ECO:0000259" key="9">
    <source>
        <dbReference type="Pfam" id="PF08281"/>
    </source>
</evidence>
<evidence type="ECO:0000256" key="4">
    <source>
        <dbReference type="ARBA" id="ARBA00023125"/>
    </source>
</evidence>
<evidence type="ECO:0000256" key="5">
    <source>
        <dbReference type="ARBA" id="ARBA00023163"/>
    </source>
</evidence>
<evidence type="ECO:0000256" key="6">
    <source>
        <dbReference type="RuleBase" id="RU000716"/>
    </source>
</evidence>
<feature type="transmembrane region" description="Helical" evidence="7">
    <location>
        <begin position="352"/>
        <end position="375"/>
    </location>
</feature>
<sequence>MKTLVIELSLREALPAAARGDQDAYGRIVALCQNTITGIALAITRDVQASEDIAQEALLKGWRQLATLNNPDSFLPWLREITRNLARDHLRAQRRRPMTGEAAELAVTLAADTAPTPAETLLQTEQEQAAREVIAALPEDSREVLLLYYREGQRSQQVAALLGITDAAVRKRLSRARQYVREELMSRFGDFARTSAPSAAFASGVLGLLVVAAPPSAGAVVLSTGGAIAGKGLMKLVGGALGATALGTFVGIGAVWFGVRKYLRDPLDARERTELLRYGTVNTLAILAFIVGISALARVSGWVPHTVLTLTYMIVICWTSSYWLPRILERRRVRDLLQDPERARRCMERQRVWRIWGLVLAVTLATAGLFAGLVMSGRLML</sequence>
<dbReference type="SUPFAM" id="SSF88659">
    <property type="entry name" value="Sigma3 and sigma4 domains of RNA polymerase sigma factors"/>
    <property type="match status" value="1"/>
</dbReference>
<organism evidence="10 11">
    <name type="scientific">Pseudoxanthomonas japonensis</name>
    <dbReference type="NCBI Taxonomy" id="69284"/>
    <lineage>
        <taxon>Bacteria</taxon>
        <taxon>Pseudomonadati</taxon>
        <taxon>Pseudomonadota</taxon>
        <taxon>Gammaproteobacteria</taxon>
        <taxon>Lysobacterales</taxon>
        <taxon>Lysobacteraceae</taxon>
        <taxon>Pseudoxanthomonas</taxon>
    </lineage>
</organism>
<dbReference type="InterPro" id="IPR007627">
    <property type="entry name" value="RNA_pol_sigma70_r2"/>
</dbReference>
<dbReference type="InterPro" id="IPR039425">
    <property type="entry name" value="RNA_pol_sigma-70-like"/>
</dbReference>
<keyword evidence="2 6" id="KW-0805">Transcription regulation</keyword>
<keyword evidence="7" id="KW-0812">Transmembrane</keyword>
<feature type="transmembrane region" description="Helical" evidence="7">
    <location>
        <begin position="233"/>
        <end position="257"/>
    </location>
</feature>
<name>A0ABQ6ZL61_9GAMM</name>
<dbReference type="InterPro" id="IPR013325">
    <property type="entry name" value="RNA_pol_sigma_r2"/>
</dbReference>
<dbReference type="InterPro" id="IPR036388">
    <property type="entry name" value="WH-like_DNA-bd_sf"/>
</dbReference>
<dbReference type="Gene3D" id="1.10.10.10">
    <property type="entry name" value="Winged helix-like DNA-binding domain superfamily/Winged helix DNA-binding domain"/>
    <property type="match status" value="1"/>
</dbReference>
<feature type="transmembrane region" description="Helical" evidence="7">
    <location>
        <begin position="302"/>
        <end position="324"/>
    </location>
</feature>
<dbReference type="PANTHER" id="PTHR43133">
    <property type="entry name" value="RNA POLYMERASE ECF-TYPE SIGMA FACTO"/>
    <property type="match status" value="1"/>
</dbReference>
<keyword evidence="3 6" id="KW-0731">Sigma factor</keyword>
<evidence type="ECO:0000256" key="3">
    <source>
        <dbReference type="ARBA" id="ARBA00023082"/>
    </source>
</evidence>
<feature type="transmembrane region" description="Helical" evidence="7">
    <location>
        <begin position="278"/>
        <end position="296"/>
    </location>
</feature>
<reference evidence="10 11" key="1">
    <citation type="submission" date="2017-10" db="EMBL/GenBank/DDBJ databases">
        <title>Whole genome sequencing of members of genus Pseudoxanthomonas.</title>
        <authorList>
            <person name="Kumar S."/>
            <person name="Bansal K."/>
            <person name="Kaur A."/>
            <person name="Patil P."/>
            <person name="Sharma S."/>
            <person name="Patil P.B."/>
        </authorList>
    </citation>
    <scope>NUCLEOTIDE SEQUENCE [LARGE SCALE GENOMIC DNA]</scope>
    <source>
        <strain evidence="10 11">DSM 17109</strain>
    </source>
</reference>
<dbReference type="EMBL" id="PDWW01000002">
    <property type="protein sequence ID" value="KAF1726946.1"/>
    <property type="molecule type" value="Genomic_DNA"/>
</dbReference>
<keyword evidence="11" id="KW-1185">Reference proteome</keyword>
<dbReference type="NCBIfam" id="TIGR02937">
    <property type="entry name" value="sigma70-ECF"/>
    <property type="match status" value="1"/>
</dbReference>
<dbReference type="Gene3D" id="1.10.1740.10">
    <property type="match status" value="1"/>
</dbReference>
<dbReference type="Pfam" id="PF04542">
    <property type="entry name" value="Sigma70_r2"/>
    <property type="match status" value="1"/>
</dbReference>
<accession>A0ABQ6ZL61</accession>
<dbReference type="PANTHER" id="PTHR43133:SF25">
    <property type="entry name" value="RNA POLYMERASE SIGMA FACTOR RFAY-RELATED"/>
    <property type="match status" value="1"/>
</dbReference>
<gene>
    <name evidence="10" type="ORF">CSC78_02255</name>
</gene>
<keyword evidence="4 6" id="KW-0238">DNA-binding</keyword>